<evidence type="ECO:0000313" key="3">
    <source>
        <dbReference type="Proteomes" id="UP000504638"/>
    </source>
</evidence>
<reference evidence="4" key="3">
    <citation type="submission" date="2025-04" db="UniProtKB">
        <authorList>
            <consortium name="RefSeq"/>
        </authorList>
    </citation>
    <scope>IDENTIFICATION</scope>
    <source>
        <strain evidence="4">CBS 781.70</strain>
    </source>
</reference>
<evidence type="ECO:0000313" key="4">
    <source>
        <dbReference type="RefSeq" id="XP_033535532.1"/>
    </source>
</evidence>
<feature type="compositionally biased region" description="Low complexity" evidence="1">
    <location>
        <begin position="55"/>
        <end position="66"/>
    </location>
</feature>
<feature type="compositionally biased region" description="Low complexity" evidence="1">
    <location>
        <begin position="242"/>
        <end position="260"/>
    </location>
</feature>
<feature type="region of interest" description="Disordered" evidence="1">
    <location>
        <begin position="48"/>
        <end position="114"/>
    </location>
</feature>
<evidence type="ECO:0000313" key="2">
    <source>
        <dbReference type="EMBL" id="KAF1813901.1"/>
    </source>
</evidence>
<dbReference type="RefSeq" id="XP_033535532.1">
    <property type="nucleotide sequence ID" value="XM_033679194.1"/>
</dbReference>
<feature type="region of interest" description="Disordered" evidence="1">
    <location>
        <begin position="520"/>
        <end position="633"/>
    </location>
</feature>
<feature type="compositionally biased region" description="Basic residues" evidence="1">
    <location>
        <begin position="88"/>
        <end position="97"/>
    </location>
</feature>
<gene>
    <name evidence="2 4" type="ORF">P152DRAFT_457279</name>
</gene>
<dbReference type="EMBL" id="ML975154">
    <property type="protein sequence ID" value="KAF1813901.1"/>
    <property type="molecule type" value="Genomic_DNA"/>
</dbReference>
<dbReference type="AlphaFoldDB" id="A0A6G1G7J4"/>
<evidence type="ECO:0000256" key="1">
    <source>
        <dbReference type="SAM" id="MobiDB-lite"/>
    </source>
</evidence>
<proteinExistence type="predicted"/>
<feature type="compositionally biased region" description="Polar residues" evidence="1">
    <location>
        <begin position="74"/>
        <end position="87"/>
    </location>
</feature>
<feature type="compositionally biased region" description="Basic and acidic residues" evidence="1">
    <location>
        <begin position="272"/>
        <end position="284"/>
    </location>
</feature>
<feature type="region of interest" description="Disordered" evidence="1">
    <location>
        <begin position="238"/>
        <end position="287"/>
    </location>
</feature>
<keyword evidence="3" id="KW-1185">Reference proteome</keyword>
<sequence>MTPSTASIQLFATPKRNSRFQVNANGSPVHKPPVSILKDVVMKQRIPTRQLSQASSRNSSGSSNGNPFQWDPSPMQSGKPSALQRSPNARKGHRRQNCVRISLDTPTILGGNSRSLSPVMHGIQEEASEFEVPKTWFASPAPACASRPLPSLPDTSTCEPRLNTATLRTSLMPSSPTLSLANFFQEQNRLSGPAAGSSSIRPSPQKHLSKSYTAAASLGTIPAFPSPVRSSQAQSILTPALSVSKSSTEITSSTSSPDTSDLISKNSISHEPPPKIKPSPDKTSPRRCVGRKLDTVQFQAFVSTTQSMNESKLETMDILNRNIFNLAIFGPSHRTRGESLVGSSPACSPKSTPLRKDKQGVQVPTPPTVEKASGNEVPLPGSHSTASLLPINDVLGDPPLAQSVLALRRMNSDVNDLWRSDRRYRRMKREESPALEVEKAEQDTGANWIGPVEINEGATNVAAGKERLLEIKEEEPSDNILIAKDRATALSELTFPDALRKATSEGSAIERRLNPAVFDSHRQSKPIHRTIWEDDKSFRPGNHPPSADSVAMPVQWLRNPTKSPPHLRPMARPSLANRKSSATPAKQPISPDRREASKENQPPNAPNAPVGGVSKDLERSEVARRRERDRMIKPVFHGTPKRSSLMRKSAMLTALTQMEGVEATEKEVGTPGSLYDREGFLVC</sequence>
<dbReference type="OrthoDB" id="3546893at2759"/>
<dbReference type="GeneID" id="54419764"/>
<feature type="region of interest" description="Disordered" evidence="1">
    <location>
        <begin position="336"/>
        <end position="381"/>
    </location>
</feature>
<protein>
    <submittedName>
        <fullName evidence="2 4">Uncharacterized protein</fullName>
    </submittedName>
</protein>
<feature type="compositionally biased region" description="Basic and acidic residues" evidence="1">
    <location>
        <begin position="615"/>
        <end position="632"/>
    </location>
</feature>
<name>A0A6G1G7J4_9PEZI</name>
<accession>A0A6G1G7J4</accession>
<dbReference type="Proteomes" id="UP000504638">
    <property type="component" value="Unplaced"/>
</dbReference>
<organism evidence="2">
    <name type="scientific">Eremomyces bilateralis CBS 781.70</name>
    <dbReference type="NCBI Taxonomy" id="1392243"/>
    <lineage>
        <taxon>Eukaryota</taxon>
        <taxon>Fungi</taxon>
        <taxon>Dikarya</taxon>
        <taxon>Ascomycota</taxon>
        <taxon>Pezizomycotina</taxon>
        <taxon>Dothideomycetes</taxon>
        <taxon>Dothideomycetes incertae sedis</taxon>
        <taxon>Eremomycetales</taxon>
        <taxon>Eremomycetaceae</taxon>
        <taxon>Eremomyces</taxon>
    </lineage>
</organism>
<reference evidence="2 4" key="1">
    <citation type="submission" date="2020-01" db="EMBL/GenBank/DDBJ databases">
        <authorList>
            <consortium name="DOE Joint Genome Institute"/>
            <person name="Haridas S."/>
            <person name="Albert R."/>
            <person name="Binder M."/>
            <person name="Bloem J."/>
            <person name="Labutti K."/>
            <person name="Salamov A."/>
            <person name="Andreopoulos B."/>
            <person name="Baker S.E."/>
            <person name="Barry K."/>
            <person name="Bills G."/>
            <person name="Bluhm B.H."/>
            <person name="Cannon C."/>
            <person name="Castanera R."/>
            <person name="Culley D.E."/>
            <person name="Daum C."/>
            <person name="Ezra D."/>
            <person name="Gonzalez J.B."/>
            <person name="Henrissat B."/>
            <person name="Kuo A."/>
            <person name="Liang C."/>
            <person name="Lipzen A."/>
            <person name="Lutzoni F."/>
            <person name="Magnuson J."/>
            <person name="Mondo S."/>
            <person name="Nolan M."/>
            <person name="Ohm R."/>
            <person name="Pangilinan J."/>
            <person name="Park H.-J."/>
            <person name="Ramirez L."/>
            <person name="Alfaro M."/>
            <person name="Sun H."/>
            <person name="Tritt A."/>
            <person name="Yoshinaga Y."/>
            <person name="Zwiers L.-H."/>
            <person name="Turgeon B.G."/>
            <person name="Goodwin S.B."/>
            <person name="Spatafora J.W."/>
            <person name="Crous P.W."/>
            <person name="Grigoriev I.V."/>
        </authorList>
    </citation>
    <scope>NUCLEOTIDE SEQUENCE</scope>
    <source>
        <strain evidence="2 4">CBS 781.70</strain>
    </source>
</reference>
<reference evidence="4" key="2">
    <citation type="submission" date="2020-04" db="EMBL/GenBank/DDBJ databases">
        <authorList>
            <consortium name="NCBI Genome Project"/>
        </authorList>
    </citation>
    <scope>NUCLEOTIDE SEQUENCE</scope>
    <source>
        <strain evidence="4">CBS 781.70</strain>
    </source>
</reference>
<feature type="compositionally biased region" description="Polar residues" evidence="1">
    <location>
        <begin position="341"/>
        <end position="351"/>
    </location>
</feature>